<proteinExistence type="predicted"/>
<dbReference type="HOGENOM" id="CLU_1431772_0_0_6"/>
<dbReference type="AlphaFoldDB" id="N9M7L5"/>
<dbReference type="PATRIC" id="fig|1217705.3.peg.68"/>
<accession>N9M7L5</accession>
<dbReference type="Proteomes" id="UP000013248">
    <property type="component" value="Unassembled WGS sequence"/>
</dbReference>
<comment type="caution">
    <text evidence="1">The sequence shown here is derived from an EMBL/GenBank/DDBJ whole genome shotgun (WGS) entry which is preliminary data.</text>
</comment>
<organism evidence="1 2">
    <name type="scientific">Acinetobacter modestus</name>
    <dbReference type="NCBI Taxonomy" id="1776740"/>
    <lineage>
        <taxon>Bacteria</taxon>
        <taxon>Pseudomonadati</taxon>
        <taxon>Pseudomonadota</taxon>
        <taxon>Gammaproteobacteria</taxon>
        <taxon>Moraxellales</taxon>
        <taxon>Moraxellaceae</taxon>
        <taxon>Acinetobacter</taxon>
    </lineage>
</organism>
<sequence length="189" mass="22440">MNAQNKDRANYLIGTVTKYDEKNRPQIIAYYPQIAPNILSKKTLIEYTHNTETYKQYANMPDGKLQLMTIQTVKLNQDTNQLETITLTNAPPYHFMPPLEKIYENNGMTISTLKDMRENSKIEYKYNNNVLAKIINYSNHDTDVNYINYKFDECENWIQRSIFDTKNNEYGTEYRKIEYYTPCIIKLKL</sequence>
<dbReference type="STRING" id="1217705.F900_00076"/>
<evidence type="ECO:0000313" key="1">
    <source>
        <dbReference type="EMBL" id="ENX04504.1"/>
    </source>
</evidence>
<reference evidence="1 2" key="1">
    <citation type="submission" date="2013-02" db="EMBL/GenBank/DDBJ databases">
        <title>The Genome Sequence of Acinetobacter sp. ANC 3862.</title>
        <authorList>
            <consortium name="The Broad Institute Genome Sequencing Platform"/>
            <consortium name="The Broad Institute Genome Sequencing Center for Infectious Disease"/>
            <person name="Cerqueira G."/>
            <person name="Feldgarden M."/>
            <person name="Courvalin P."/>
            <person name="Perichon B."/>
            <person name="Grillot-Courvalin C."/>
            <person name="Clermont D."/>
            <person name="Rocha E."/>
            <person name="Yoon E.-J."/>
            <person name="Nemec A."/>
            <person name="Walker B."/>
            <person name="Young S.K."/>
            <person name="Zeng Q."/>
            <person name="Gargeya S."/>
            <person name="Fitzgerald M."/>
            <person name="Haas B."/>
            <person name="Abouelleil A."/>
            <person name="Alvarado L."/>
            <person name="Arachchi H.M."/>
            <person name="Berlin A.M."/>
            <person name="Chapman S.B."/>
            <person name="Dewar J."/>
            <person name="Goldberg J."/>
            <person name="Griggs A."/>
            <person name="Gujja S."/>
            <person name="Hansen M."/>
            <person name="Howarth C."/>
            <person name="Imamovic A."/>
            <person name="Larimer J."/>
            <person name="McCowan C."/>
            <person name="Murphy C."/>
            <person name="Neiman D."/>
            <person name="Pearson M."/>
            <person name="Priest M."/>
            <person name="Roberts A."/>
            <person name="Saif S."/>
            <person name="Shea T."/>
            <person name="Sisk P."/>
            <person name="Sykes S."/>
            <person name="Wortman J."/>
            <person name="Nusbaum C."/>
            <person name="Birren B."/>
        </authorList>
    </citation>
    <scope>NUCLEOTIDE SEQUENCE [LARGE SCALE GENOMIC DNA]</scope>
    <source>
        <strain evidence="1 2">ANC 3862</strain>
    </source>
</reference>
<protein>
    <submittedName>
        <fullName evidence="1">Uncharacterized protein</fullName>
    </submittedName>
</protein>
<name>N9M7L5_9GAMM</name>
<dbReference type="RefSeq" id="WP_005214191.1">
    <property type="nucleotide sequence ID" value="NZ_KB850088.1"/>
</dbReference>
<evidence type="ECO:0000313" key="2">
    <source>
        <dbReference type="Proteomes" id="UP000013248"/>
    </source>
</evidence>
<gene>
    <name evidence="1" type="ORF">F900_00076</name>
</gene>
<dbReference type="EMBL" id="APRP01000003">
    <property type="protein sequence ID" value="ENX04504.1"/>
    <property type="molecule type" value="Genomic_DNA"/>
</dbReference>